<dbReference type="PANTHER" id="PTHR12169">
    <property type="entry name" value="ATPASE N2B"/>
    <property type="match status" value="1"/>
</dbReference>
<dbReference type="GO" id="GO:0051301">
    <property type="term" value="P:cell division"/>
    <property type="evidence" value="ECO:0007669"/>
    <property type="project" value="UniProtKB-KW"/>
</dbReference>
<proteinExistence type="predicted"/>
<accession>A0A1H4W088</accession>
<dbReference type="EMBL" id="FNRS01000001">
    <property type="protein sequence ID" value="SEC86789.1"/>
    <property type="molecule type" value="Genomic_DNA"/>
</dbReference>
<dbReference type="SUPFAM" id="SSF52540">
    <property type="entry name" value="P-loop containing nucleoside triphosphate hydrolases"/>
    <property type="match status" value="1"/>
</dbReference>
<evidence type="ECO:0000313" key="4">
    <source>
        <dbReference type="Proteomes" id="UP000183155"/>
    </source>
</evidence>
<dbReference type="InterPro" id="IPR005654">
    <property type="entry name" value="ATPase_AFG1-like"/>
</dbReference>
<gene>
    <name evidence="3" type="ORF">SAMN04490203_3280</name>
</gene>
<dbReference type="PANTHER" id="PTHR12169:SF6">
    <property type="entry name" value="AFG1-LIKE ATPASE"/>
    <property type="match status" value="1"/>
</dbReference>
<keyword evidence="3" id="KW-0131">Cell cycle</keyword>
<protein>
    <submittedName>
        <fullName evidence="3">Cell division protein ZapE</fullName>
    </submittedName>
</protein>
<dbReference type="Proteomes" id="UP000183155">
    <property type="component" value="Unassembled WGS sequence"/>
</dbReference>
<sequence length="400" mass="45152">MCGELAVFQGFYALLAGILPRLNQEPAIGMNVESPLSAWQRAIEEQGFVHDPAQWQAVQALQRCHDALHLGAGPVSGVYLWGPVGRGKTWLMDQFYQSLRVPARRQHFHHFMQWVHQRLFQLIGTADPLKALAQGLAKELKVLCFDELFVNDIGDAIILGRLFQVMFDEGVVLVCTSNQPPEQLYGHGFNRDRFAPAITAILNHMDVVSVDGIEDHRLHPGIAHQRYWVTKPDEPSVMPGMFETLTRGQTVSDQPVPVGHRSLQVVGASDSVLWCNFHELCEQPLAATEFMEICDQFKVILLSEVPCLSAEQREGKIARGTEDGAVKVEAGDRELPQLSRFDDSVRRFIALIDECYDRKVPVCVEARVPMDELYTQGYLAFAFRRTLSRLQEMQLQRFGL</sequence>
<dbReference type="NCBIfam" id="NF040713">
    <property type="entry name" value="ZapE"/>
    <property type="match status" value="1"/>
</dbReference>
<comment type="caution">
    <text evidence="3">The sequence shown here is derived from an EMBL/GenBank/DDBJ whole genome shotgun (WGS) entry which is preliminary data.</text>
</comment>
<keyword evidence="3" id="KW-0132">Cell division</keyword>
<dbReference type="Pfam" id="PF03969">
    <property type="entry name" value="AFG1_ATPase"/>
    <property type="match status" value="2"/>
</dbReference>
<keyword evidence="4" id="KW-1185">Reference proteome</keyword>
<organism evidence="3 4">
    <name type="scientific">Pseudomonas taetrolens</name>
    <dbReference type="NCBI Taxonomy" id="47884"/>
    <lineage>
        <taxon>Bacteria</taxon>
        <taxon>Pseudomonadati</taxon>
        <taxon>Pseudomonadota</taxon>
        <taxon>Gammaproteobacteria</taxon>
        <taxon>Pseudomonadales</taxon>
        <taxon>Pseudomonadaceae</taxon>
        <taxon>Pseudomonas</taxon>
    </lineage>
</organism>
<dbReference type="InterPro" id="IPR027417">
    <property type="entry name" value="P-loop_NTPase"/>
</dbReference>
<dbReference type="Gene3D" id="3.40.50.300">
    <property type="entry name" value="P-loop containing nucleotide triphosphate hydrolases"/>
    <property type="match status" value="1"/>
</dbReference>
<reference evidence="3 4" key="1">
    <citation type="submission" date="2016-10" db="EMBL/GenBank/DDBJ databases">
        <authorList>
            <person name="Varghese N."/>
            <person name="Submissions S."/>
        </authorList>
    </citation>
    <scope>NUCLEOTIDE SEQUENCE [LARGE SCALE GENOMIC DNA]</scope>
    <source>
        <strain evidence="3 4">BS3652</strain>
    </source>
</reference>
<evidence type="ECO:0000313" key="3">
    <source>
        <dbReference type="EMBL" id="SEC86789.1"/>
    </source>
</evidence>
<name>A0A1H4W088_PSETA</name>
<evidence type="ECO:0000256" key="1">
    <source>
        <dbReference type="ARBA" id="ARBA00022741"/>
    </source>
</evidence>
<keyword evidence="1" id="KW-0547">Nucleotide-binding</keyword>
<evidence type="ECO:0000256" key="2">
    <source>
        <dbReference type="ARBA" id="ARBA00022840"/>
    </source>
</evidence>
<keyword evidence="2" id="KW-0067">ATP-binding</keyword>